<dbReference type="GO" id="GO:0032259">
    <property type="term" value="P:methylation"/>
    <property type="evidence" value="ECO:0007669"/>
    <property type="project" value="UniProtKB-KW"/>
</dbReference>
<dbReference type="EMBL" id="WITC01000051">
    <property type="protein sequence ID" value="MQX15729.1"/>
    <property type="molecule type" value="Genomic_DNA"/>
</dbReference>
<protein>
    <submittedName>
        <fullName evidence="2">Methyltransferase domain-containing protein</fullName>
    </submittedName>
</protein>
<feature type="domain" description="Methyltransferase" evidence="1">
    <location>
        <begin position="81"/>
        <end position="174"/>
    </location>
</feature>
<dbReference type="SUPFAM" id="SSF53335">
    <property type="entry name" value="S-adenosyl-L-methionine-dependent methyltransferases"/>
    <property type="match status" value="1"/>
</dbReference>
<dbReference type="InterPro" id="IPR041698">
    <property type="entry name" value="Methyltransf_25"/>
</dbReference>
<dbReference type="OrthoDB" id="9787738at2"/>
<keyword evidence="2" id="KW-0808">Transferase</keyword>
<evidence type="ECO:0000259" key="1">
    <source>
        <dbReference type="Pfam" id="PF13649"/>
    </source>
</evidence>
<dbReference type="InterPro" id="IPR029063">
    <property type="entry name" value="SAM-dependent_MTases_sf"/>
</dbReference>
<sequence>MGNPLTPLPFLCSGFPYVRTGERLMSTANEKSGGQPSRRERIANDWKTSDYYDRVEETVAQFWSESGHFRPMFNHLDLTSVLELACGRGRHVPQYINRAGSIVLVDVNEENISFCRSRFSDAKVKFIKNNGFDFSAVDDNSLTSIFSYDAMVHFELFDIFEYLKEARRTLKPGGYALFHHSNYTGGPENDYNKNPHWRNFMSASIMRYLASRAELEVIQQKVIDWGSRRKHFQHDCISLIRKPIGQSEEPSAA</sequence>
<proteinExistence type="predicted"/>
<evidence type="ECO:0000313" key="3">
    <source>
        <dbReference type="Proteomes" id="UP000439983"/>
    </source>
</evidence>
<dbReference type="Pfam" id="PF13649">
    <property type="entry name" value="Methyltransf_25"/>
    <property type="match status" value="1"/>
</dbReference>
<keyword evidence="3" id="KW-1185">Reference proteome</keyword>
<dbReference type="CDD" id="cd02440">
    <property type="entry name" value="AdoMet_MTases"/>
    <property type="match status" value="1"/>
</dbReference>
<dbReference type="InterPro" id="IPR050508">
    <property type="entry name" value="Methyltransf_Superfamily"/>
</dbReference>
<accession>A0A6N7LEU2</accession>
<dbReference type="Gene3D" id="3.40.50.150">
    <property type="entry name" value="Vaccinia Virus protein VP39"/>
    <property type="match status" value="1"/>
</dbReference>
<comment type="caution">
    <text evidence="2">The sequence shown here is derived from an EMBL/GenBank/DDBJ whole genome shotgun (WGS) entry which is preliminary data.</text>
</comment>
<dbReference type="AlphaFoldDB" id="A0A6N7LEU2"/>
<evidence type="ECO:0000313" key="2">
    <source>
        <dbReference type="EMBL" id="MQX15729.1"/>
    </source>
</evidence>
<name>A0A6N7LEU2_SINTE</name>
<dbReference type="Proteomes" id="UP000439983">
    <property type="component" value="Unassembled WGS sequence"/>
</dbReference>
<gene>
    <name evidence="2" type="ORF">GHK62_13430</name>
</gene>
<organism evidence="2 3">
    <name type="scientific">Sinorhizobium terangae</name>
    <dbReference type="NCBI Taxonomy" id="110322"/>
    <lineage>
        <taxon>Bacteria</taxon>
        <taxon>Pseudomonadati</taxon>
        <taxon>Pseudomonadota</taxon>
        <taxon>Alphaproteobacteria</taxon>
        <taxon>Hyphomicrobiales</taxon>
        <taxon>Rhizobiaceae</taxon>
        <taxon>Sinorhizobium/Ensifer group</taxon>
        <taxon>Sinorhizobium</taxon>
    </lineage>
</organism>
<dbReference type="GO" id="GO:0008168">
    <property type="term" value="F:methyltransferase activity"/>
    <property type="evidence" value="ECO:0007669"/>
    <property type="project" value="UniProtKB-KW"/>
</dbReference>
<dbReference type="PANTHER" id="PTHR42912">
    <property type="entry name" value="METHYLTRANSFERASE"/>
    <property type="match status" value="1"/>
</dbReference>
<keyword evidence="2" id="KW-0489">Methyltransferase</keyword>
<reference evidence="2 3" key="1">
    <citation type="journal article" date="2013" name="Genome Biol.">
        <title>Comparative genomics of the core and accessory genomes of 48 Sinorhizobium strains comprising five genospecies.</title>
        <authorList>
            <person name="Sugawara M."/>
            <person name="Epstein B."/>
            <person name="Badgley B.D."/>
            <person name="Unno T."/>
            <person name="Xu L."/>
            <person name="Reese J."/>
            <person name="Gyaneshwar P."/>
            <person name="Denny R."/>
            <person name="Mudge J."/>
            <person name="Bharti A.K."/>
            <person name="Farmer A.D."/>
            <person name="May G.D."/>
            <person name="Woodward J.E."/>
            <person name="Medigue C."/>
            <person name="Vallenet D."/>
            <person name="Lajus A."/>
            <person name="Rouy Z."/>
            <person name="Martinez-Vaz B."/>
            <person name="Tiffin P."/>
            <person name="Young N.D."/>
            <person name="Sadowsky M.J."/>
        </authorList>
    </citation>
    <scope>NUCLEOTIDE SEQUENCE [LARGE SCALE GENOMIC DNA]</scope>
    <source>
        <strain evidence="2 3">USDA4894</strain>
    </source>
</reference>